<evidence type="ECO:0000256" key="6">
    <source>
        <dbReference type="ARBA" id="ARBA00047913"/>
    </source>
</evidence>
<accession>A0A645G0B8</accession>
<keyword evidence="1 8" id="KW-0436">Ligase</keyword>
<dbReference type="InterPro" id="IPR003789">
    <property type="entry name" value="Asn/Gln_tRNA_amidoTrase-B-like"/>
</dbReference>
<dbReference type="Pfam" id="PF02637">
    <property type="entry name" value="GatB_Yqey"/>
    <property type="match status" value="1"/>
</dbReference>
<sequence>MEDFRAGKTKIIGFAVGLVMKASKGSANPKVVNELVAQEISRRAEE</sequence>
<protein>
    <submittedName>
        <fullName evidence="8">Aspartyl/glutamyl-tRNA(Asn/Gln) amidotransferase subunit B</fullName>
        <ecNumber evidence="8">6.3.5.-</ecNumber>
    </submittedName>
</protein>
<evidence type="ECO:0000313" key="8">
    <source>
        <dbReference type="EMBL" id="MPN17554.1"/>
    </source>
</evidence>
<reference evidence="8" key="1">
    <citation type="submission" date="2019-08" db="EMBL/GenBank/DDBJ databases">
        <authorList>
            <person name="Kucharzyk K."/>
            <person name="Murdoch R.W."/>
            <person name="Higgins S."/>
            <person name="Loffler F."/>
        </authorList>
    </citation>
    <scope>NUCLEOTIDE SEQUENCE</scope>
</reference>
<evidence type="ECO:0000256" key="1">
    <source>
        <dbReference type="ARBA" id="ARBA00022598"/>
    </source>
</evidence>
<comment type="caution">
    <text evidence="8">The sequence shown here is derived from an EMBL/GenBank/DDBJ whole genome shotgun (WGS) entry which is preliminary data.</text>
</comment>
<dbReference type="FunFam" id="1.10.10.410:FF:000001">
    <property type="entry name" value="Aspartyl/glutamyl-tRNA(Asn/Gln) amidotransferase subunit B"/>
    <property type="match status" value="1"/>
</dbReference>
<dbReference type="Gene3D" id="1.10.10.410">
    <property type="match status" value="1"/>
</dbReference>
<dbReference type="GO" id="GO:0050566">
    <property type="term" value="F:asparaginyl-tRNA synthase (glutamine-hydrolyzing) activity"/>
    <property type="evidence" value="ECO:0007669"/>
    <property type="project" value="RHEA"/>
</dbReference>
<dbReference type="GO" id="GO:0050567">
    <property type="term" value="F:glutaminyl-tRNA synthase (glutamine-hydrolyzing) activity"/>
    <property type="evidence" value="ECO:0007669"/>
    <property type="project" value="RHEA"/>
</dbReference>
<dbReference type="InterPro" id="IPR018027">
    <property type="entry name" value="Asn/Gln_amidotransferase"/>
</dbReference>
<keyword evidence="4" id="KW-0648">Protein biosynthesis</keyword>
<keyword evidence="2" id="KW-0547">Nucleotide-binding</keyword>
<keyword evidence="3" id="KW-0067">ATP-binding</keyword>
<dbReference type="InterPro" id="IPR023168">
    <property type="entry name" value="GatB_Yqey_C_2"/>
</dbReference>
<comment type="catalytic activity">
    <reaction evidence="6">
        <text>L-glutamyl-tRNA(Gln) + L-glutamine + ATP + H2O = L-glutaminyl-tRNA(Gln) + L-glutamate + ADP + phosphate + H(+)</text>
        <dbReference type="Rhea" id="RHEA:17521"/>
        <dbReference type="Rhea" id="RHEA-COMP:9681"/>
        <dbReference type="Rhea" id="RHEA-COMP:9684"/>
        <dbReference type="ChEBI" id="CHEBI:15377"/>
        <dbReference type="ChEBI" id="CHEBI:15378"/>
        <dbReference type="ChEBI" id="CHEBI:29985"/>
        <dbReference type="ChEBI" id="CHEBI:30616"/>
        <dbReference type="ChEBI" id="CHEBI:43474"/>
        <dbReference type="ChEBI" id="CHEBI:58359"/>
        <dbReference type="ChEBI" id="CHEBI:78520"/>
        <dbReference type="ChEBI" id="CHEBI:78521"/>
        <dbReference type="ChEBI" id="CHEBI:456216"/>
    </reaction>
</comment>
<dbReference type="GO" id="GO:0016740">
    <property type="term" value="F:transferase activity"/>
    <property type="evidence" value="ECO:0007669"/>
    <property type="project" value="UniProtKB-KW"/>
</dbReference>
<dbReference type="AlphaFoldDB" id="A0A645G0B8"/>
<organism evidence="8">
    <name type="scientific">bioreactor metagenome</name>
    <dbReference type="NCBI Taxonomy" id="1076179"/>
    <lineage>
        <taxon>unclassified sequences</taxon>
        <taxon>metagenomes</taxon>
        <taxon>ecological metagenomes</taxon>
    </lineage>
</organism>
<evidence type="ECO:0000256" key="2">
    <source>
        <dbReference type="ARBA" id="ARBA00022741"/>
    </source>
</evidence>
<gene>
    <name evidence="8" type="primary">gatB_33</name>
    <name evidence="8" type="ORF">SDC9_164908</name>
</gene>
<dbReference type="SUPFAM" id="SSF89095">
    <property type="entry name" value="GatB/YqeY motif"/>
    <property type="match status" value="1"/>
</dbReference>
<dbReference type="EC" id="6.3.5.-" evidence="8"/>
<comment type="catalytic activity">
    <reaction evidence="5">
        <text>L-aspartyl-tRNA(Asn) + L-glutamine + ATP + H2O = L-asparaginyl-tRNA(Asn) + L-glutamate + ADP + phosphate + 2 H(+)</text>
        <dbReference type="Rhea" id="RHEA:14513"/>
        <dbReference type="Rhea" id="RHEA-COMP:9674"/>
        <dbReference type="Rhea" id="RHEA-COMP:9677"/>
        <dbReference type="ChEBI" id="CHEBI:15377"/>
        <dbReference type="ChEBI" id="CHEBI:15378"/>
        <dbReference type="ChEBI" id="CHEBI:29985"/>
        <dbReference type="ChEBI" id="CHEBI:30616"/>
        <dbReference type="ChEBI" id="CHEBI:43474"/>
        <dbReference type="ChEBI" id="CHEBI:58359"/>
        <dbReference type="ChEBI" id="CHEBI:78515"/>
        <dbReference type="ChEBI" id="CHEBI:78516"/>
        <dbReference type="ChEBI" id="CHEBI:456216"/>
    </reaction>
</comment>
<keyword evidence="8" id="KW-0808">Transferase</keyword>
<name>A0A645G0B8_9ZZZZ</name>
<evidence type="ECO:0000259" key="7">
    <source>
        <dbReference type="Pfam" id="PF02637"/>
    </source>
</evidence>
<feature type="domain" description="Asn/Gln amidotransferase" evidence="7">
    <location>
        <begin position="2"/>
        <end position="40"/>
    </location>
</feature>
<dbReference type="GO" id="GO:0006412">
    <property type="term" value="P:translation"/>
    <property type="evidence" value="ECO:0007669"/>
    <property type="project" value="UniProtKB-KW"/>
</dbReference>
<proteinExistence type="predicted"/>
<evidence type="ECO:0000256" key="3">
    <source>
        <dbReference type="ARBA" id="ARBA00022840"/>
    </source>
</evidence>
<evidence type="ECO:0000256" key="4">
    <source>
        <dbReference type="ARBA" id="ARBA00022917"/>
    </source>
</evidence>
<evidence type="ECO:0000256" key="5">
    <source>
        <dbReference type="ARBA" id="ARBA00047380"/>
    </source>
</evidence>
<dbReference type="GO" id="GO:0005524">
    <property type="term" value="F:ATP binding"/>
    <property type="evidence" value="ECO:0007669"/>
    <property type="project" value="UniProtKB-KW"/>
</dbReference>
<dbReference type="EMBL" id="VSSQ01064715">
    <property type="protein sequence ID" value="MPN17554.1"/>
    <property type="molecule type" value="Genomic_DNA"/>
</dbReference>